<keyword evidence="1" id="KW-1133">Transmembrane helix</keyword>
<keyword evidence="1" id="KW-0812">Transmembrane</keyword>
<keyword evidence="1" id="KW-0472">Membrane</keyword>
<dbReference type="Proteomes" id="UP000218023">
    <property type="component" value="Unassembled WGS sequence"/>
</dbReference>
<feature type="transmembrane region" description="Helical" evidence="1">
    <location>
        <begin position="160"/>
        <end position="181"/>
    </location>
</feature>
<dbReference type="Pfam" id="PF10129">
    <property type="entry name" value="OpgC_C"/>
    <property type="match status" value="1"/>
</dbReference>
<feature type="transmembrane region" description="Helical" evidence="1">
    <location>
        <begin position="121"/>
        <end position="148"/>
    </location>
</feature>
<feature type="transmembrane region" description="Helical" evidence="1">
    <location>
        <begin position="274"/>
        <end position="296"/>
    </location>
</feature>
<evidence type="ECO:0000313" key="2">
    <source>
        <dbReference type="EMBL" id="PAU97341.1"/>
    </source>
</evidence>
<gene>
    <name evidence="2" type="ORF">CK240_09765</name>
</gene>
<dbReference type="OrthoDB" id="9775975at2"/>
<dbReference type="EMBL" id="NSJZ01000006">
    <property type="protein sequence ID" value="PAU97341.1"/>
    <property type="molecule type" value="Genomic_DNA"/>
</dbReference>
<dbReference type="PANTHER" id="PTHR38592:SF3">
    <property type="entry name" value="BLL4819 PROTEIN"/>
    <property type="match status" value="1"/>
</dbReference>
<dbReference type="InterPro" id="IPR014550">
    <property type="entry name" value="UCP028704_OpgC"/>
</dbReference>
<accession>A0A2A2GIK2</accession>
<feature type="transmembrane region" description="Helical" evidence="1">
    <location>
        <begin position="233"/>
        <end position="254"/>
    </location>
</feature>
<feature type="transmembrane region" description="Helical" evidence="1">
    <location>
        <begin position="82"/>
        <end position="101"/>
    </location>
</feature>
<organism evidence="2 3">
    <name type="scientific">Paracoccus salipaludis</name>
    <dbReference type="NCBI Taxonomy" id="2032623"/>
    <lineage>
        <taxon>Bacteria</taxon>
        <taxon>Pseudomonadati</taxon>
        <taxon>Pseudomonadota</taxon>
        <taxon>Alphaproteobacteria</taxon>
        <taxon>Rhodobacterales</taxon>
        <taxon>Paracoccaceae</taxon>
        <taxon>Paracoccus</taxon>
    </lineage>
</organism>
<feature type="transmembrane region" description="Helical" evidence="1">
    <location>
        <begin position="358"/>
        <end position="375"/>
    </location>
</feature>
<name>A0A2A2GIK2_9RHOB</name>
<dbReference type="RefSeq" id="WP_095640144.1">
    <property type="nucleotide sequence ID" value="NZ_NSJZ01000006.1"/>
</dbReference>
<keyword evidence="3" id="KW-1185">Reference proteome</keyword>
<dbReference type="AlphaFoldDB" id="A0A2A2GIK2"/>
<dbReference type="PANTHER" id="PTHR38592">
    <property type="entry name" value="BLL4819 PROTEIN"/>
    <property type="match status" value="1"/>
</dbReference>
<evidence type="ECO:0000256" key="1">
    <source>
        <dbReference type="SAM" id="Phobius"/>
    </source>
</evidence>
<evidence type="ECO:0000313" key="3">
    <source>
        <dbReference type="Proteomes" id="UP000218023"/>
    </source>
</evidence>
<feature type="transmembrane region" description="Helical" evidence="1">
    <location>
        <begin position="12"/>
        <end position="32"/>
    </location>
</feature>
<feature type="transmembrane region" description="Helical" evidence="1">
    <location>
        <begin position="201"/>
        <end position="221"/>
    </location>
</feature>
<feature type="transmembrane region" description="Helical" evidence="1">
    <location>
        <begin position="44"/>
        <end position="61"/>
    </location>
</feature>
<comment type="caution">
    <text evidence="2">The sequence shown here is derived from an EMBL/GenBank/DDBJ whole genome shotgun (WGS) entry which is preliminary data.</text>
</comment>
<protein>
    <recommendedName>
        <fullName evidence="4">OpgC protein</fullName>
    </recommendedName>
</protein>
<sequence length="386" mass="42802">MRYSVFDGLRGIFLLLMMYNHGASVLQSHLGSVINHHQLGFADAAHGFVFLSGIVIALYLMRILRERGEKALAPIACRRMLFIYKYHIGALLSLAVLANLLPQPLGRLDVFSQMGADEYLAMLLLIHQPSFFDILPMYIVFIAITPLVLKLFERGQAWSVLAVSIGLWLIAQTGVISAAVGTIDRASDTTGLDIRLGSFGIFAWQLIYLAGLMFGYFTFVGRFDVNIMRSVPASFMTIMAVAFVGIFLIRQYILHDSVTLGRATGSLSDVHSKWNFSLFFLTSAAIYAIIIAWLYVAGPRSTNPTVAFLSRGFRTVLNSGPLVLLGRNSIQVFTYHLLVVYLLSALVEHYHIPGSVRFALLIFSTLSLFAFATVWKRASIRSPATS</sequence>
<reference evidence="2 3" key="1">
    <citation type="submission" date="2017-09" db="EMBL/GenBank/DDBJ databases">
        <title>Paracoccus alkalisoli sp. nov., isolated from saline alkaline soil.</title>
        <authorList>
            <person name="Dong X."/>
            <person name="Zhang G."/>
        </authorList>
    </citation>
    <scope>NUCLEOTIDE SEQUENCE [LARGE SCALE GENOMIC DNA]</scope>
    <source>
        <strain evidence="2 3">WN007</strain>
    </source>
</reference>
<evidence type="ECO:0008006" key="4">
    <source>
        <dbReference type="Google" id="ProtNLM"/>
    </source>
</evidence>
<proteinExistence type="predicted"/>